<dbReference type="EMBL" id="JBFXLU010000478">
    <property type="protein sequence ID" value="KAL2825684.1"/>
    <property type="molecule type" value="Genomic_DNA"/>
</dbReference>
<name>A0ABR4ID67_9EURO</name>
<reference evidence="2 3" key="1">
    <citation type="submission" date="2024-07" db="EMBL/GenBank/DDBJ databases">
        <title>Section-level genome sequencing and comparative genomics of Aspergillus sections Usti and Cavernicolus.</title>
        <authorList>
            <consortium name="Lawrence Berkeley National Laboratory"/>
            <person name="Nybo J.L."/>
            <person name="Vesth T.C."/>
            <person name="Theobald S."/>
            <person name="Frisvad J.C."/>
            <person name="Larsen T.O."/>
            <person name="Kjaerboelling I."/>
            <person name="Rothschild-Mancinelli K."/>
            <person name="Lyhne E.K."/>
            <person name="Kogle M.E."/>
            <person name="Barry K."/>
            <person name="Clum A."/>
            <person name="Na H."/>
            <person name="Ledsgaard L."/>
            <person name="Lin J."/>
            <person name="Lipzen A."/>
            <person name="Kuo A."/>
            <person name="Riley R."/>
            <person name="Mondo S."/>
            <person name="Labutti K."/>
            <person name="Haridas S."/>
            <person name="Pangalinan J."/>
            <person name="Salamov A.A."/>
            <person name="Simmons B.A."/>
            <person name="Magnuson J.K."/>
            <person name="Chen J."/>
            <person name="Drula E."/>
            <person name="Henrissat B."/>
            <person name="Wiebenga A."/>
            <person name="Lubbers R.J."/>
            <person name="Gomes A.C."/>
            <person name="Makela M.R."/>
            <person name="Stajich J."/>
            <person name="Grigoriev I.V."/>
            <person name="Mortensen U.H."/>
            <person name="De Vries R.P."/>
            <person name="Baker S.E."/>
            <person name="Andersen M.R."/>
        </authorList>
    </citation>
    <scope>NUCLEOTIDE SEQUENCE [LARGE SCALE GENOMIC DNA]</scope>
    <source>
        <strain evidence="2 3">CBS 123904</strain>
    </source>
</reference>
<accession>A0ABR4ID67</accession>
<proteinExistence type="predicted"/>
<organism evidence="2 3">
    <name type="scientific">Aspergillus pseudoustus</name>
    <dbReference type="NCBI Taxonomy" id="1810923"/>
    <lineage>
        <taxon>Eukaryota</taxon>
        <taxon>Fungi</taxon>
        <taxon>Dikarya</taxon>
        <taxon>Ascomycota</taxon>
        <taxon>Pezizomycotina</taxon>
        <taxon>Eurotiomycetes</taxon>
        <taxon>Eurotiomycetidae</taxon>
        <taxon>Eurotiales</taxon>
        <taxon>Aspergillaceae</taxon>
        <taxon>Aspergillus</taxon>
        <taxon>Aspergillus subgen. Nidulantes</taxon>
    </lineage>
</organism>
<evidence type="ECO:0000256" key="1">
    <source>
        <dbReference type="SAM" id="MobiDB-lite"/>
    </source>
</evidence>
<sequence>MRLMLFLSKEKMENPPDSDGFLYLRLGYPVEPQTHSPTQRVSPHIRFSPIRFPQE</sequence>
<dbReference type="Proteomes" id="UP001610446">
    <property type="component" value="Unassembled WGS sequence"/>
</dbReference>
<gene>
    <name evidence="2" type="ORF">BJY01DRAFT_230099</name>
</gene>
<protein>
    <submittedName>
        <fullName evidence="2">Uncharacterized protein</fullName>
    </submittedName>
</protein>
<feature type="region of interest" description="Disordered" evidence="1">
    <location>
        <begin position="33"/>
        <end position="55"/>
    </location>
</feature>
<evidence type="ECO:0000313" key="2">
    <source>
        <dbReference type="EMBL" id="KAL2825684.1"/>
    </source>
</evidence>
<keyword evidence="3" id="KW-1185">Reference proteome</keyword>
<comment type="caution">
    <text evidence="2">The sequence shown here is derived from an EMBL/GenBank/DDBJ whole genome shotgun (WGS) entry which is preliminary data.</text>
</comment>
<evidence type="ECO:0000313" key="3">
    <source>
        <dbReference type="Proteomes" id="UP001610446"/>
    </source>
</evidence>